<organism evidence="4 5">
    <name type="scientific">Brevibacillus fluminis</name>
    <dbReference type="NCBI Taxonomy" id="511487"/>
    <lineage>
        <taxon>Bacteria</taxon>
        <taxon>Bacillati</taxon>
        <taxon>Bacillota</taxon>
        <taxon>Bacilli</taxon>
        <taxon>Bacillales</taxon>
        <taxon>Paenibacillaceae</taxon>
        <taxon>Brevibacillus</taxon>
    </lineage>
</organism>
<evidence type="ECO:0000256" key="1">
    <source>
        <dbReference type="ARBA" id="ARBA00022801"/>
    </source>
</evidence>
<feature type="chain" id="PRO_5018212605" evidence="2">
    <location>
        <begin position="25"/>
        <end position="579"/>
    </location>
</feature>
<dbReference type="Pfam" id="PF01520">
    <property type="entry name" value="Amidase_3"/>
    <property type="match status" value="1"/>
</dbReference>
<dbReference type="PANTHER" id="PTHR30404:SF0">
    <property type="entry name" value="N-ACETYLMURAMOYL-L-ALANINE AMIDASE AMIC"/>
    <property type="match status" value="1"/>
</dbReference>
<dbReference type="InterPro" id="IPR050695">
    <property type="entry name" value="N-acetylmuramoyl_amidase_3"/>
</dbReference>
<dbReference type="EMBL" id="RHHQ01000005">
    <property type="protein sequence ID" value="RNB91478.1"/>
    <property type="molecule type" value="Genomic_DNA"/>
</dbReference>
<dbReference type="CDD" id="cd02696">
    <property type="entry name" value="MurNAc-LAA"/>
    <property type="match status" value="1"/>
</dbReference>
<gene>
    <name evidence="4" type="ORF">EDM56_05425</name>
</gene>
<dbReference type="Gene3D" id="3.40.630.40">
    <property type="entry name" value="Zn-dependent exopeptidases"/>
    <property type="match status" value="1"/>
</dbReference>
<feature type="signal peptide" evidence="2">
    <location>
        <begin position="1"/>
        <end position="24"/>
    </location>
</feature>
<dbReference type="Gene3D" id="3.30.457.10">
    <property type="entry name" value="Copper amine oxidase-like, N-terminal domain"/>
    <property type="match status" value="1"/>
</dbReference>
<evidence type="ECO:0000256" key="2">
    <source>
        <dbReference type="SAM" id="SignalP"/>
    </source>
</evidence>
<dbReference type="AlphaFoldDB" id="A0A3M8DTI5"/>
<accession>A0A3M8DTI5</accession>
<keyword evidence="1" id="KW-0378">Hydrolase</keyword>
<proteinExistence type="predicted"/>
<dbReference type="InterPro" id="IPR012854">
    <property type="entry name" value="Cu_amine_oxidase-like_N"/>
</dbReference>
<dbReference type="RefSeq" id="WP_122916870.1">
    <property type="nucleotide sequence ID" value="NZ_RHHQ01000005.1"/>
</dbReference>
<dbReference type="SUPFAM" id="SSF55383">
    <property type="entry name" value="Copper amine oxidase, domain N"/>
    <property type="match status" value="1"/>
</dbReference>
<dbReference type="GO" id="GO:0009253">
    <property type="term" value="P:peptidoglycan catabolic process"/>
    <property type="evidence" value="ECO:0007669"/>
    <property type="project" value="InterPro"/>
</dbReference>
<dbReference type="Gene3D" id="2.60.40.3500">
    <property type="match status" value="2"/>
</dbReference>
<reference evidence="4 5" key="1">
    <citation type="submission" date="2018-10" db="EMBL/GenBank/DDBJ databases">
        <title>Phylogenomics of Brevibacillus.</title>
        <authorList>
            <person name="Dunlap C."/>
        </authorList>
    </citation>
    <scope>NUCLEOTIDE SEQUENCE [LARGE SCALE GENOMIC DNA]</scope>
    <source>
        <strain evidence="4 5">JCM 15716</strain>
    </source>
</reference>
<dbReference type="InterPro" id="IPR021731">
    <property type="entry name" value="AMIN_dom"/>
</dbReference>
<evidence type="ECO:0000259" key="3">
    <source>
        <dbReference type="SMART" id="SM00646"/>
    </source>
</evidence>
<keyword evidence="2" id="KW-0732">Signal</keyword>
<evidence type="ECO:0000313" key="4">
    <source>
        <dbReference type="EMBL" id="RNB91478.1"/>
    </source>
</evidence>
<dbReference type="OrthoDB" id="9806267at2"/>
<dbReference type="Pfam" id="PF07833">
    <property type="entry name" value="Cu_amine_oxidN1"/>
    <property type="match status" value="1"/>
</dbReference>
<dbReference type="PANTHER" id="PTHR30404">
    <property type="entry name" value="N-ACETYLMURAMOYL-L-ALANINE AMIDASE"/>
    <property type="match status" value="1"/>
</dbReference>
<dbReference type="SMART" id="SM00646">
    <property type="entry name" value="Ami_3"/>
    <property type="match status" value="1"/>
</dbReference>
<dbReference type="InterPro" id="IPR036582">
    <property type="entry name" value="Mao_N_sf"/>
</dbReference>
<dbReference type="InterPro" id="IPR002508">
    <property type="entry name" value="MurNAc-LAA_cat"/>
</dbReference>
<dbReference type="Proteomes" id="UP000271031">
    <property type="component" value="Unassembled WGS sequence"/>
</dbReference>
<dbReference type="Pfam" id="PF11741">
    <property type="entry name" value="AMIN"/>
    <property type="match status" value="1"/>
</dbReference>
<feature type="domain" description="MurNAc-LAA" evidence="3">
    <location>
        <begin position="465"/>
        <end position="572"/>
    </location>
</feature>
<sequence length="579" mass="63405">MRKSYAAWMLLLFSFCLLPGLAMAAPAQAQDQLKLMVEGKSVDADVPPVIDQGRTLVPVRVVAEQLGATVTWDDVSRSATIVRGQTTLELTLDRKAARKNGKDVQLDTAPKVHNGRMLLPLRFVSESLGLTVGWEEATRTVIVNSPLTVSVNGSGLAAASTVYVIDGTAFVPVDALANSFGLKDWVNKQTIHQTRTIDSVRVAPLDEMRDLLGVDAQWDQKNSRITFTRDTNFTGVEVDGEKVSIKTTNRVTPASFTLEGPHRIVMDFPQTHLSSKMQNGLDSSYQGIAYQASAANDSDDRETTQNNRVNDQAAEMPSWLSGIEENNDSEDVAVDALSQVTAASVPVASDAKPPLVTTIRYSQYQPDVVRVVVELSQKSNYDLSQQEDGVSVTLKPAPRKTGYLIVIDAGHGGHDNGASGVAGNKEKDYNLAVANKVVKLLSQYKEFQVVATRSTDVYLTLQQRVEIANNMGADLFLSVHANSFTPTSRGTETFYYNANSEAFARLVHSYLVKATGFPDRTVQIQPFYVIKNTKMPATLTETGFLTNEIENKQLMSPAFQDKIAQALATAIREYYLQNQ</sequence>
<name>A0A3M8DTI5_9BACL</name>
<evidence type="ECO:0000313" key="5">
    <source>
        <dbReference type="Proteomes" id="UP000271031"/>
    </source>
</evidence>
<dbReference type="GO" id="GO:0008745">
    <property type="term" value="F:N-acetylmuramoyl-L-alanine amidase activity"/>
    <property type="evidence" value="ECO:0007669"/>
    <property type="project" value="InterPro"/>
</dbReference>
<protein>
    <submittedName>
        <fullName evidence="4">AMIN domain-containing protein</fullName>
    </submittedName>
</protein>
<dbReference type="GO" id="GO:0030288">
    <property type="term" value="C:outer membrane-bounded periplasmic space"/>
    <property type="evidence" value="ECO:0007669"/>
    <property type="project" value="TreeGrafter"/>
</dbReference>
<comment type="caution">
    <text evidence="4">The sequence shown here is derived from an EMBL/GenBank/DDBJ whole genome shotgun (WGS) entry which is preliminary data.</text>
</comment>
<dbReference type="SUPFAM" id="SSF53187">
    <property type="entry name" value="Zn-dependent exopeptidases"/>
    <property type="match status" value="1"/>
</dbReference>
<keyword evidence="5" id="KW-1185">Reference proteome</keyword>